<gene>
    <name evidence="1" type="ORF">DEM27_29235</name>
</gene>
<accession>A0A2U2DHU9</accession>
<dbReference type="EMBL" id="QFBC01000020">
    <property type="protein sequence ID" value="PWE52879.1"/>
    <property type="molecule type" value="Genomic_DNA"/>
</dbReference>
<comment type="caution">
    <text evidence="1">The sequence shown here is derived from an EMBL/GenBank/DDBJ whole genome shotgun (WGS) entry which is preliminary data.</text>
</comment>
<proteinExistence type="predicted"/>
<dbReference type="AlphaFoldDB" id="A0A2U2DHU9"/>
<evidence type="ECO:0000313" key="1">
    <source>
        <dbReference type="EMBL" id="PWE52879.1"/>
    </source>
</evidence>
<dbReference type="OrthoDB" id="7865015at2"/>
<evidence type="ECO:0008006" key="3">
    <source>
        <dbReference type="Google" id="ProtNLM"/>
    </source>
</evidence>
<sequence length="127" mass="14201">MISFSIRGDGIIHLHLCPPYAETDEESYLAALDRIGEIERPYAMVVDISGHVHLSREGELRQAAWAKRTRTQISAHCLAVALVRETPNPRSQQSFSRLWNIPVHVTSDSDEAMRFATGHLPASGKRP</sequence>
<name>A0A2U2DHU9_9HYPH</name>
<dbReference type="Proteomes" id="UP000245252">
    <property type="component" value="Unassembled WGS sequence"/>
</dbReference>
<reference evidence="1 2" key="1">
    <citation type="submission" date="2018-05" db="EMBL/GenBank/DDBJ databases">
        <title>The draft genome of strain NS-104.</title>
        <authorList>
            <person name="Hang P."/>
            <person name="Jiang J."/>
        </authorList>
    </citation>
    <scope>NUCLEOTIDE SEQUENCE [LARGE SCALE GENOMIC DNA]</scope>
    <source>
        <strain evidence="1 2">NS-104</strain>
    </source>
</reference>
<protein>
    <recommendedName>
        <fullName evidence="3">STAS/SEC14 domain-containing protein</fullName>
    </recommendedName>
</protein>
<organism evidence="1 2">
    <name type="scientific">Metarhizobium album</name>
    <dbReference type="NCBI Taxonomy" id="2182425"/>
    <lineage>
        <taxon>Bacteria</taxon>
        <taxon>Pseudomonadati</taxon>
        <taxon>Pseudomonadota</taxon>
        <taxon>Alphaproteobacteria</taxon>
        <taxon>Hyphomicrobiales</taxon>
        <taxon>Rhizobiaceae</taxon>
        <taxon>Metarhizobium</taxon>
    </lineage>
</organism>
<evidence type="ECO:0000313" key="2">
    <source>
        <dbReference type="Proteomes" id="UP000245252"/>
    </source>
</evidence>
<keyword evidence="2" id="KW-1185">Reference proteome</keyword>
<dbReference type="RefSeq" id="WP_109461776.1">
    <property type="nucleotide sequence ID" value="NZ_QFBC01000020.1"/>
</dbReference>